<evidence type="ECO:0000256" key="5">
    <source>
        <dbReference type="SAM" id="MobiDB-lite"/>
    </source>
</evidence>
<dbReference type="CDD" id="cd21037">
    <property type="entry name" value="MLKL_NTD"/>
    <property type="match status" value="1"/>
</dbReference>
<keyword evidence="1" id="KW-0418">Kinase</keyword>
<keyword evidence="1" id="KW-0808">Transferase</keyword>
<dbReference type="GO" id="GO:0007166">
    <property type="term" value="P:cell surface receptor signaling pathway"/>
    <property type="evidence" value="ECO:0007669"/>
    <property type="project" value="InterPro"/>
</dbReference>
<dbReference type="Pfam" id="PF07714">
    <property type="entry name" value="PK_Tyr_Ser-Thr"/>
    <property type="match status" value="1"/>
</dbReference>
<keyword evidence="2 4" id="KW-0547">Nucleotide-binding</keyword>
<accession>A0A0C3FX39</accession>
<evidence type="ECO:0000259" key="6">
    <source>
        <dbReference type="PROSITE" id="PS50011"/>
    </source>
</evidence>
<dbReference type="InterPro" id="IPR008271">
    <property type="entry name" value="Ser/Thr_kinase_AS"/>
</dbReference>
<evidence type="ECO:0000313" key="7">
    <source>
        <dbReference type="EMBL" id="KIM84104.1"/>
    </source>
</evidence>
<evidence type="ECO:0000256" key="1">
    <source>
        <dbReference type="ARBA" id="ARBA00022527"/>
    </source>
</evidence>
<dbReference type="Proteomes" id="UP000054166">
    <property type="component" value="Unassembled WGS sequence"/>
</dbReference>
<dbReference type="InterPro" id="IPR036537">
    <property type="entry name" value="Adaptor_Cbl_N_dom_sf"/>
</dbReference>
<dbReference type="InterPro" id="IPR001245">
    <property type="entry name" value="Ser-Thr/Tyr_kinase_cat_dom"/>
</dbReference>
<dbReference type="PROSITE" id="PS50011">
    <property type="entry name" value="PROTEIN_KINASE_DOM"/>
    <property type="match status" value="1"/>
</dbReference>
<evidence type="ECO:0000256" key="4">
    <source>
        <dbReference type="PROSITE-ProRule" id="PRU10141"/>
    </source>
</evidence>
<dbReference type="SMART" id="SM00220">
    <property type="entry name" value="S_TKc"/>
    <property type="match status" value="1"/>
</dbReference>
<dbReference type="InterPro" id="IPR017441">
    <property type="entry name" value="Protein_kinase_ATP_BS"/>
</dbReference>
<feature type="compositionally biased region" description="Basic and acidic residues" evidence="5">
    <location>
        <begin position="510"/>
        <end position="527"/>
    </location>
</feature>
<dbReference type="PANTHER" id="PTHR44329:SF214">
    <property type="entry name" value="PROTEIN KINASE DOMAIN-CONTAINING PROTEIN"/>
    <property type="match status" value="1"/>
</dbReference>
<dbReference type="InterPro" id="IPR000719">
    <property type="entry name" value="Prot_kinase_dom"/>
</dbReference>
<dbReference type="InterPro" id="IPR059179">
    <property type="entry name" value="MLKL-like_MCAfunc"/>
</dbReference>
<feature type="region of interest" description="Disordered" evidence="5">
    <location>
        <begin position="497"/>
        <end position="572"/>
    </location>
</feature>
<name>A0A0C3FX39_PILCF</name>
<organism evidence="7 8">
    <name type="scientific">Piloderma croceum (strain F 1598)</name>
    <dbReference type="NCBI Taxonomy" id="765440"/>
    <lineage>
        <taxon>Eukaryota</taxon>
        <taxon>Fungi</taxon>
        <taxon>Dikarya</taxon>
        <taxon>Basidiomycota</taxon>
        <taxon>Agaricomycotina</taxon>
        <taxon>Agaricomycetes</taxon>
        <taxon>Agaricomycetidae</taxon>
        <taxon>Atheliales</taxon>
        <taxon>Atheliaceae</taxon>
        <taxon>Piloderma</taxon>
    </lineage>
</organism>
<dbReference type="EMBL" id="KN832988">
    <property type="protein sequence ID" value="KIM84104.1"/>
    <property type="molecule type" value="Genomic_DNA"/>
</dbReference>
<dbReference type="Gene3D" id="1.10.510.10">
    <property type="entry name" value="Transferase(Phosphotransferase) domain 1"/>
    <property type="match status" value="1"/>
</dbReference>
<keyword evidence="3 4" id="KW-0067">ATP-binding</keyword>
<reference evidence="7 8" key="1">
    <citation type="submission" date="2014-04" db="EMBL/GenBank/DDBJ databases">
        <authorList>
            <consortium name="DOE Joint Genome Institute"/>
            <person name="Kuo A."/>
            <person name="Tarkka M."/>
            <person name="Buscot F."/>
            <person name="Kohler A."/>
            <person name="Nagy L.G."/>
            <person name="Floudas D."/>
            <person name="Copeland A."/>
            <person name="Barry K.W."/>
            <person name="Cichocki N."/>
            <person name="Veneault-Fourrey C."/>
            <person name="LaButti K."/>
            <person name="Lindquist E.A."/>
            <person name="Lipzen A."/>
            <person name="Lundell T."/>
            <person name="Morin E."/>
            <person name="Murat C."/>
            <person name="Sun H."/>
            <person name="Tunlid A."/>
            <person name="Henrissat B."/>
            <person name="Grigoriev I.V."/>
            <person name="Hibbett D.S."/>
            <person name="Martin F."/>
            <person name="Nordberg H.P."/>
            <person name="Cantor M.N."/>
            <person name="Hua S.X."/>
        </authorList>
    </citation>
    <scope>NUCLEOTIDE SEQUENCE [LARGE SCALE GENOMIC DNA]</scope>
    <source>
        <strain evidence="7 8">F 1598</strain>
    </source>
</reference>
<dbReference type="InterPro" id="IPR051681">
    <property type="entry name" value="Ser/Thr_Kinases-Pseudokinases"/>
</dbReference>
<feature type="domain" description="Protein kinase" evidence="6">
    <location>
        <begin position="241"/>
        <end position="497"/>
    </location>
</feature>
<gene>
    <name evidence="7" type="ORF">PILCRDRAFT_397950</name>
</gene>
<feature type="compositionally biased region" description="Low complexity" evidence="5">
    <location>
        <begin position="550"/>
        <end position="572"/>
    </location>
</feature>
<dbReference type="GO" id="GO:0005524">
    <property type="term" value="F:ATP binding"/>
    <property type="evidence" value="ECO:0007669"/>
    <property type="project" value="UniProtKB-UniRule"/>
</dbReference>
<evidence type="ECO:0000313" key="8">
    <source>
        <dbReference type="Proteomes" id="UP000054166"/>
    </source>
</evidence>
<dbReference type="InParanoid" id="A0A0C3FX39"/>
<dbReference type="HOGENOM" id="CLU_412834_0_0_1"/>
<dbReference type="PROSITE" id="PS00107">
    <property type="entry name" value="PROTEIN_KINASE_ATP"/>
    <property type="match status" value="1"/>
</dbReference>
<reference evidence="8" key="2">
    <citation type="submission" date="2015-01" db="EMBL/GenBank/DDBJ databases">
        <title>Evolutionary Origins and Diversification of the Mycorrhizal Mutualists.</title>
        <authorList>
            <consortium name="DOE Joint Genome Institute"/>
            <consortium name="Mycorrhizal Genomics Consortium"/>
            <person name="Kohler A."/>
            <person name="Kuo A."/>
            <person name="Nagy L.G."/>
            <person name="Floudas D."/>
            <person name="Copeland A."/>
            <person name="Barry K.W."/>
            <person name="Cichocki N."/>
            <person name="Veneault-Fourrey C."/>
            <person name="LaButti K."/>
            <person name="Lindquist E.A."/>
            <person name="Lipzen A."/>
            <person name="Lundell T."/>
            <person name="Morin E."/>
            <person name="Murat C."/>
            <person name="Riley R."/>
            <person name="Ohm R."/>
            <person name="Sun H."/>
            <person name="Tunlid A."/>
            <person name="Henrissat B."/>
            <person name="Grigoriev I.V."/>
            <person name="Hibbett D.S."/>
            <person name="Martin F."/>
        </authorList>
    </citation>
    <scope>NUCLEOTIDE SEQUENCE [LARGE SCALE GENOMIC DNA]</scope>
    <source>
        <strain evidence="8">F 1598</strain>
    </source>
</reference>
<dbReference type="PANTHER" id="PTHR44329">
    <property type="entry name" value="SERINE/THREONINE-PROTEIN KINASE TNNI3K-RELATED"/>
    <property type="match status" value="1"/>
</dbReference>
<evidence type="ECO:0000256" key="3">
    <source>
        <dbReference type="ARBA" id="ARBA00022840"/>
    </source>
</evidence>
<keyword evidence="1" id="KW-0723">Serine/threonine-protein kinase</keyword>
<dbReference type="OrthoDB" id="5966500at2759"/>
<dbReference type="PROSITE" id="PS00108">
    <property type="entry name" value="PROTEIN_KINASE_ST"/>
    <property type="match status" value="1"/>
</dbReference>
<dbReference type="AlphaFoldDB" id="A0A0C3FX39"/>
<evidence type="ECO:0000256" key="2">
    <source>
        <dbReference type="ARBA" id="ARBA00022741"/>
    </source>
</evidence>
<protein>
    <recommendedName>
        <fullName evidence="6">Protein kinase domain-containing protein</fullName>
    </recommendedName>
</protein>
<dbReference type="Gene3D" id="1.20.930.20">
    <property type="entry name" value="Adaptor protein Cbl, N-terminal domain"/>
    <property type="match status" value="1"/>
</dbReference>
<proteinExistence type="predicted"/>
<dbReference type="SUPFAM" id="SSF56112">
    <property type="entry name" value="Protein kinase-like (PK-like)"/>
    <property type="match status" value="1"/>
</dbReference>
<feature type="binding site" evidence="4">
    <location>
        <position position="268"/>
    </location>
    <ligand>
        <name>ATP</name>
        <dbReference type="ChEBI" id="CHEBI:30616"/>
    </ligand>
</feature>
<sequence>MAFAGAQNPNASHGIFNDVGQNQYNCTFQFPPLDSAFATANDISSLVQQVESSREQLRVLAASIETLLRTLDTEYYAGRLSESKTSSALENLTNLLNDIYKFVHKEAATEFMKSLTKTDDRIAQIAAYYHQLDASVALFQITSLDLQDWQRRNDGARLKDQEVLHGRLNDLDSNQSHLKKMLNAQHHSLEAMMISLQKIIDERSGGDRELKFYTNSVRCLTAMSRHRNVRRESWMITSFDIEFGPEIGCGGYARVVEGTWNRTRVAVKILKTDEGVTPNIDSFQHEISTWARLSHPHVLPNILDNKPFIVTPLMDNGNAQIYIQSHPDCDRLTMLYHISLGMVYLHSQNIVHGDLKAQNVLIDDSGKALLCDFGLARLKADITTRTTETEAAAVAGSRHWMAPERLMGKSLRKPCDVYAFGITSYEIYANEVPFGHIGPAEIRDLVVHQHVRPERPDSEEAPQLTDEVWQLVEHCWASNPLSRPISGAICDKIRSVLDSRTSPRPTSPDPKAKEISPHRQHLNDEPRGFQQLSLNGLLDNPVPLSPSTNSPLILPSETSPTSSSSNSSAHDTKLTSLNAASSNSSTSARPSICDTTATLSDKISAHDARLDATPSKPRTNLYRTLSLPILVLTVLLRDARMTQHLLVTLLLAMYNRHHRTPLLSN</sequence>
<keyword evidence="8" id="KW-1185">Reference proteome</keyword>
<dbReference type="STRING" id="765440.A0A0C3FX39"/>
<dbReference type="GO" id="GO:0004674">
    <property type="term" value="F:protein serine/threonine kinase activity"/>
    <property type="evidence" value="ECO:0007669"/>
    <property type="project" value="UniProtKB-KW"/>
</dbReference>
<dbReference type="InterPro" id="IPR011009">
    <property type="entry name" value="Kinase-like_dom_sf"/>
</dbReference>